<proteinExistence type="predicted"/>
<feature type="transmembrane region" description="Helical" evidence="6">
    <location>
        <begin position="366"/>
        <end position="384"/>
    </location>
</feature>
<comment type="subcellular location">
    <subcellularLocation>
        <location evidence="1">Membrane</location>
        <topology evidence="1">Multi-pass membrane protein</topology>
    </subcellularLocation>
</comment>
<feature type="transmembrane region" description="Helical" evidence="6">
    <location>
        <begin position="164"/>
        <end position="185"/>
    </location>
</feature>
<evidence type="ECO:0000256" key="3">
    <source>
        <dbReference type="ARBA" id="ARBA00022692"/>
    </source>
</evidence>
<dbReference type="PANTHER" id="PTHR43495:SF5">
    <property type="entry name" value="GAMMA-AMINOBUTYRIC ACID PERMEASE"/>
    <property type="match status" value="1"/>
</dbReference>
<evidence type="ECO:0000313" key="8">
    <source>
        <dbReference type="EMBL" id="MFC3106821.1"/>
    </source>
</evidence>
<evidence type="ECO:0000256" key="5">
    <source>
        <dbReference type="ARBA" id="ARBA00023136"/>
    </source>
</evidence>
<feature type="transmembrane region" description="Helical" evidence="6">
    <location>
        <begin position="21"/>
        <end position="41"/>
    </location>
</feature>
<dbReference type="InterPro" id="IPR004841">
    <property type="entry name" value="AA-permease/SLC12A_dom"/>
</dbReference>
<keyword evidence="5 6" id="KW-0472">Membrane</keyword>
<reference evidence="9" key="1">
    <citation type="journal article" date="2019" name="Int. J. Syst. Evol. Microbiol.">
        <title>The Global Catalogue of Microorganisms (GCM) 10K type strain sequencing project: providing services to taxonomists for standard genome sequencing and annotation.</title>
        <authorList>
            <consortium name="The Broad Institute Genomics Platform"/>
            <consortium name="The Broad Institute Genome Sequencing Center for Infectious Disease"/>
            <person name="Wu L."/>
            <person name="Ma J."/>
        </authorList>
    </citation>
    <scope>NUCLEOTIDE SEQUENCE [LARGE SCALE GENOMIC DNA]</scope>
    <source>
        <strain evidence="9">KCTC 42986</strain>
    </source>
</reference>
<feature type="transmembrane region" description="Helical" evidence="6">
    <location>
        <begin position="405"/>
        <end position="430"/>
    </location>
</feature>
<feature type="transmembrane region" description="Helical" evidence="6">
    <location>
        <begin position="205"/>
        <end position="230"/>
    </location>
</feature>
<dbReference type="Gene3D" id="1.20.1740.10">
    <property type="entry name" value="Amino acid/polyamine transporter I"/>
    <property type="match status" value="1"/>
</dbReference>
<dbReference type="PANTHER" id="PTHR43495">
    <property type="entry name" value="GABA PERMEASE"/>
    <property type="match status" value="1"/>
</dbReference>
<dbReference type="InterPro" id="IPR004840">
    <property type="entry name" value="Amino_acid_permease_CS"/>
</dbReference>
<protein>
    <submittedName>
        <fullName evidence="8">Amino acid permease</fullName>
    </submittedName>
</protein>
<evidence type="ECO:0000256" key="4">
    <source>
        <dbReference type="ARBA" id="ARBA00022989"/>
    </source>
</evidence>
<comment type="caution">
    <text evidence="8">The sequence shown here is derived from an EMBL/GenBank/DDBJ whole genome shotgun (WGS) entry which is preliminary data.</text>
</comment>
<dbReference type="EMBL" id="JBHRTP010000006">
    <property type="protein sequence ID" value="MFC3106821.1"/>
    <property type="molecule type" value="Genomic_DNA"/>
</dbReference>
<feature type="transmembrane region" description="Helical" evidence="6">
    <location>
        <begin position="251"/>
        <end position="268"/>
    </location>
</feature>
<evidence type="ECO:0000256" key="2">
    <source>
        <dbReference type="ARBA" id="ARBA00022448"/>
    </source>
</evidence>
<dbReference type="Pfam" id="PF00324">
    <property type="entry name" value="AA_permease"/>
    <property type="match status" value="1"/>
</dbReference>
<gene>
    <name evidence="8" type="ORF">ACFOFO_02410</name>
</gene>
<organism evidence="8 9">
    <name type="scientific">Undibacterium arcticum</name>
    <dbReference type="NCBI Taxonomy" id="1762892"/>
    <lineage>
        <taxon>Bacteria</taxon>
        <taxon>Pseudomonadati</taxon>
        <taxon>Pseudomonadota</taxon>
        <taxon>Betaproteobacteria</taxon>
        <taxon>Burkholderiales</taxon>
        <taxon>Oxalobacteraceae</taxon>
        <taxon>Undibacterium</taxon>
    </lineage>
</organism>
<feature type="domain" description="Amino acid permease/ SLC12A" evidence="7">
    <location>
        <begin position="19"/>
        <end position="454"/>
    </location>
</feature>
<feature type="transmembrane region" description="Helical" evidence="6">
    <location>
        <begin position="134"/>
        <end position="152"/>
    </location>
</feature>
<feature type="transmembrane region" description="Helical" evidence="6">
    <location>
        <begin position="341"/>
        <end position="360"/>
    </location>
</feature>
<evidence type="ECO:0000256" key="1">
    <source>
        <dbReference type="ARBA" id="ARBA00004141"/>
    </source>
</evidence>
<name>A0ABV7EY05_9BURK</name>
<dbReference type="Proteomes" id="UP001595530">
    <property type="component" value="Unassembled WGS sequence"/>
</dbReference>
<evidence type="ECO:0000256" key="6">
    <source>
        <dbReference type="SAM" id="Phobius"/>
    </source>
</evidence>
<accession>A0ABV7EY05</accession>
<dbReference type="RefSeq" id="WP_390330741.1">
    <property type="nucleotide sequence ID" value="NZ_JBHRTP010000006.1"/>
</dbReference>
<sequence length="479" mass="52358">MINELDNSCGLQHTLKQRHMTMIALGGVIGAGLFVGSGVVAKSAGPAVILSFLLTGGLIVLIMRMLGEMATSLPAVGSFYEYARLAFEDRPKVSQFLGFMSGWMYWYFWVVVVALEAIAGAKLINFWLPDVAPWIISLVLLVAMTLLNMFSVKSFGEFEFWFASIKVVAIVIFLALGALFLTGMLHHTPASLGHFLTHGGFMPNGWGPVLSGAVAATAFYSGAEIVTIAAAETADPAKAVARATSSVISRVLLFYVGSLFFVVCIVPWNSSDIATPFVSALEGMGIPYAAHIMNAIIVTAVLSALNSSLYASSRMIFALTRRGDAPTALVKLSKNGVPVRAILFSTLFAYAAIAVSYVSADVVFPFIVNSYGTFILFVYLLIAISQLRIRARLEREHPERIKVRMWLFPYLTYFAIIAMLVILAAMGFSAEPEQRLSLWFGLASLVLLVVLYFVKQSFGRNKERPFSSDEQYLTTTQQY</sequence>
<feature type="transmembrane region" description="Helical" evidence="6">
    <location>
        <begin position="436"/>
        <end position="454"/>
    </location>
</feature>
<feature type="transmembrane region" description="Helical" evidence="6">
    <location>
        <begin position="288"/>
        <end position="312"/>
    </location>
</feature>
<evidence type="ECO:0000259" key="7">
    <source>
        <dbReference type="Pfam" id="PF00324"/>
    </source>
</evidence>
<feature type="transmembrane region" description="Helical" evidence="6">
    <location>
        <begin position="47"/>
        <end position="66"/>
    </location>
</feature>
<dbReference type="PIRSF" id="PIRSF006060">
    <property type="entry name" value="AA_transporter"/>
    <property type="match status" value="1"/>
</dbReference>
<dbReference type="PROSITE" id="PS00218">
    <property type="entry name" value="AMINO_ACID_PERMEASE_1"/>
    <property type="match status" value="1"/>
</dbReference>
<evidence type="ECO:0000313" key="9">
    <source>
        <dbReference type="Proteomes" id="UP001595530"/>
    </source>
</evidence>
<keyword evidence="4 6" id="KW-1133">Transmembrane helix</keyword>
<keyword evidence="2" id="KW-0813">Transport</keyword>
<keyword evidence="3 6" id="KW-0812">Transmembrane</keyword>
<feature type="transmembrane region" description="Helical" evidence="6">
    <location>
        <begin position="105"/>
        <end position="128"/>
    </location>
</feature>
<keyword evidence="9" id="KW-1185">Reference proteome</keyword>